<sequence>MTPRIGDLVRLDAAASSQFERPLWFRVIGVRPSPTVPGWAYLDGWELAEGLEITEVTVFVRVAGLTVRRDD</sequence>
<evidence type="ECO:0000313" key="2">
    <source>
        <dbReference type="Proteomes" id="UP000680750"/>
    </source>
</evidence>
<proteinExistence type="predicted"/>
<gene>
    <name evidence="1" type="ORF">Asera_39130</name>
</gene>
<organism evidence="1 2">
    <name type="scientific">Actinocatenispora sera</name>
    <dbReference type="NCBI Taxonomy" id="390989"/>
    <lineage>
        <taxon>Bacteria</taxon>
        <taxon>Bacillati</taxon>
        <taxon>Actinomycetota</taxon>
        <taxon>Actinomycetes</taxon>
        <taxon>Micromonosporales</taxon>
        <taxon>Micromonosporaceae</taxon>
        <taxon>Actinocatenispora</taxon>
    </lineage>
</organism>
<name>A0A810L4I0_9ACTN</name>
<dbReference type="Proteomes" id="UP000680750">
    <property type="component" value="Chromosome"/>
</dbReference>
<reference evidence="1" key="1">
    <citation type="submission" date="2020-08" db="EMBL/GenBank/DDBJ databases">
        <title>Whole genome shotgun sequence of Actinocatenispora sera NBRC 101916.</title>
        <authorList>
            <person name="Komaki H."/>
            <person name="Tamura T."/>
        </authorList>
    </citation>
    <scope>NUCLEOTIDE SEQUENCE</scope>
    <source>
        <strain evidence="1">NBRC 101916</strain>
    </source>
</reference>
<dbReference type="EMBL" id="AP023354">
    <property type="protein sequence ID" value="BCJ29805.1"/>
    <property type="molecule type" value="Genomic_DNA"/>
</dbReference>
<dbReference type="KEGG" id="aser:Asera_39130"/>
<evidence type="ECO:0000313" key="1">
    <source>
        <dbReference type="EMBL" id="BCJ29805.1"/>
    </source>
</evidence>
<protein>
    <submittedName>
        <fullName evidence="1">Uncharacterized protein</fullName>
    </submittedName>
</protein>
<accession>A0A810L4I0</accession>
<dbReference type="AlphaFoldDB" id="A0A810L4I0"/>
<keyword evidence="2" id="KW-1185">Reference proteome</keyword>